<comment type="caution">
    <text evidence="1">The sequence shown here is derived from an EMBL/GenBank/DDBJ whole genome shotgun (WGS) entry which is preliminary data.</text>
</comment>
<accession>A0ACB9YTN0</accession>
<reference evidence="1 2" key="1">
    <citation type="journal article" date="2022" name="New Phytol.">
        <title>Ecological generalism drives hyperdiversity of secondary metabolite gene clusters in xylarialean endophytes.</title>
        <authorList>
            <person name="Franco M.E.E."/>
            <person name="Wisecaver J.H."/>
            <person name="Arnold A.E."/>
            <person name="Ju Y.M."/>
            <person name="Slot J.C."/>
            <person name="Ahrendt S."/>
            <person name="Moore L.P."/>
            <person name="Eastman K.E."/>
            <person name="Scott K."/>
            <person name="Konkel Z."/>
            <person name="Mondo S.J."/>
            <person name="Kuo A."/>
            <person name="Hayes R.D."/>
            <person name="Haridas S."/>
            <person name="Andreopoulos B."/>
            <person name="Riley R."/>
            <person name="LaButti K."/>
            <person name="Pangilinan J."/>
            <person name="Lipzen A."/>
            <person name="Amirebrahimi M."/>
            <person name="Yan J."/>
            <person name="Adam C."/>
            <person name="Keymanesh K."/>
            <person name="Ng V."/>
            <person name="Louie K."/>
            <person name="Northen T."/>
            <person name="Drula E."/>
            <person name="Henrissat B."/>
            <person name="Hsieh H.M."/>
            <person name="Youens-Clark K."/>
            <person name="Lutzoni F."/>
            <person name="Miadlikowska J."/>
            <person name="Eastwood D.C."/>
            <person name="Hamelin R.C."/>
            <person name="Grigoriev I.V."/>
            <person name="U'Ren J.M."/>
        </authorList>
    </citation>
    <scope>NUCLEOTIDE SEQUENCE [LARGE SCALE GENOMIC DNA]</scope>
    <source>
        <strain evidence="1 2">CBS 119005</strain>
    </source>
</reference>
<proteinExistence type="predicted"/>
<dbReference type="Proteomes" id="UP001497700">
    <property type="component" value="Unassembled WGS sequence"/>
</dbReference>
<name>A0ACB9YTN0_9PEZI</name>
<sequence length="396" mass="41438">MATPSPPPPAPLPERMKAVQVTAFNHPYEITTVPVPIVGPHDLLVKVAVASYCHTDGMVASGAFHTSLPVTASHEGAGTVVAAGTSVSPEAFRPGDRVMCGLPLHPCAACPDCVGSDGNYQQYCVNVAGHVGVHVDGCLAEFVRVDARFSTKLPPNIGFRAAAPLACAGRSAWRGVVQTGLTTGEWLLVVGAGGGLGHLAVQFARPRGLRVVAVDARDGALELARECGADVVVDARQGGDEDKEKCKEWVVAEVRRVTGGEGAHAALVLSDAEGATATAAAATRMHGTLVQVAQPEEVRLPFRELVFRDIRVRGSLLCSPGESRDMVRFIAERGGAGKGEGKGEGEGGIRVETVVFEGLESIGELVRFVRSGRLRGKAVVVVDPEQLEEEKKLGAE</sequence>
<keyword evidence="2" id="KW-1185">Reference proteome</keyword>
<evidence type="ECO:0000313" key="2">
    <source>
        <dbReference type="Proteomes" id="UP001497700"/>
    </source>
</evidence>
<dbReference type="EMBL" id="MU393525">
    <property type="protein sequence ID" value="KAI4862466.1"/>
    <property type="molecule type" value="Genomic_DNA"/>
</dbReference>
<organism evidence="1 2">
    <name type="scientific">Hypoxylon rubiginosum</name>
    <dbReference type="NCBI Taxonomy" id="110542"/>
    <lineage>
        <taxon>Eukaryota</taxon>
        <taxon>Fungi</taxon>
        <taxon>Dikarya</taxon>
        <taxon>Ascomycota</taxon>
        <taxon>Pezizomycotina</taxon>
        <taxon>Sordariomycetes</taxon>
        <taxon>Xylariomycetidae</taxon>
        <taxon>Xylariales</taxon>
        <taxon>Hypoxylaceae</taxon>
        <taxon>Hypoxylon</taxon>
    </lineage>
</organism>
<evidence type="ECO:0000313" key="1">
    <source>
        <dbReference type="EMBL" id="KAI4862466.1"/>
    </source>
</evidence>
<gene>
    <name evidence="1" type="ORF">F4820DRAFT_22861</name>
</gene>
<protein>
    <submittedName>
        <fullName evidence="1">GroES-like protein</fullName>
    </submittedName>
</protein>